<dbReference type="GO" id="GO:0005886">
    <property type="term" value="C:plasma membrane"/>
    <property type="evidence" value="ECO:0007669"/>
    <property type="project" value="UniProtKB-SubCell"/>
</dbReference>
<organism evidence="7 9">
    <name type="scientific">Pseudomonas costantinii</name>
    <dbReference type="NCBI Taxonomy" id="168469"/>
    <lineage>
        <taxon>Bacteria</taxon>
        <taxon>Pseudomonadati</taxon>
        <taxon>Pseudomonadota</taxon>
        <taxon>Gammaproteobacteria</taxon>
        <taxon>Pseudomonadales</taxon>
        <taxon>Pseudomonadaceae</taxon>
        <taxon>Pseudomonas</taxon>
    </lineage>
</organism>
<evidence type="ECO:0000256" key="4">
    <source>
        <dbReference type="ARBA" id="ARBA00034247"/>
    </source>
</evidence>
<dbReference type="Pfam" id="PF00990">
    <property type="entry name" value="GGDEF"/>
    <property type="match status" value="1"/>
</dbReference>
<evidence type="ECO:0000256" key="1">
    <source>
        <dbReference type="ARBA" id="ARBA00001946"/>
    </source>
</evidence>
<evidence type="ECO:0000313" key="9">
    <source>
        <dbReference type="Proteomes" id="UP000181661"/>
    </source>
</evidence>
<dbReference type="SUPFAM" id="SSF55073">
    <property type="entry name" value="Nucleotide cyclase"/>
    <property type="match status" value="1"/>
</dbReference>
<keyword evidence="5" id="KW-0472">Membrane</keyword>
<evidence type="ECO:0000256" key="5">
    <source>
        <dbReference type="SAM" id="Phobius"/>
    </source>
</evidence>
<dbReference type="PANTHER" id="PTHR45138">
    <property type="entry name" value="REGULATORY COMPONENTS OF SENSORY TRANSDUCTION SYSTEM"/>
    <property type="match status" value="1"/>
</dbReference>
<keyword evidence="5" id="KW-0812">Transmembrane</keyword>
<feature type="transmembrane region" description="Helical" evidence="5">
    <location>
        <begin position="44"/>
        <end position="62"/>
    </location>
</feature>
<feature type="transmembrane region" description="Helical" evidence="5">
    <location>
        <begin position="68"/>
        <end position="87"/>
    </location>
</feature>
<dbReference type="Proteomes" id="UP000182179">
    <property type="component" value="Unassembled WGS sequence"/>
</dbReference>
<dbReference type="FunFam" id="3.30.70.270:FF:000001">
    <property type="entry name" value="Diguanylate cyclase domain protein"/>
    <property type="match status" value="1"/>
</dbReference>
<comment type="subcellular location">
    <subcellularLocation>
        <location evidence="2">Cell inner membrane</location>
    </subcellularLocation>
</comment>
<dbReference type="GO" id="GO:1902201">
    <property type="term" value="P:negative regulation of bacterial-type flagellum-dependent cell motility"/>
    <property type="evidence" value="ECO:0007669"/>
    <property type="project" value="TreeGrafter"/>
</dbReference>
<comment type="cofactor">
    <cofactor evidence="1">
        <name>Mg(2+)</name>
        <dbReference type="ChEBI" id="CHEBI:18420"/>
    </cofactor>
</comment>
<dbReference type="NCBIfam" id="TIGR00254">
    <property type="entry name" value="GGDEF"/>
    <property type="match status" value="1"/>
</dbReference>
<dbReference type="RefSeq" id="WP_071486777.1">
    <property type="nucleotide sequence ID" value="NZ_FNTS01000002.1"/>
</dbReference>
<evidence type="ECO:0000313" key="7">
    <source>
        <dbReference type="EMBL" id="OIN46586.1"/>
    </source>
</evidence>
<dbReference type="CDD" id="cd01949">
    <property type="entry name" value="GGDEF"/>
    <property type="match status" value="1"/>
</dbReference>
<accession>A0A1S2UKL6</accession>
<dbReference type="InterPro" id="IPR000160">
    <property type="entry name" value="GGDEF_dom"/>
</dbReference>
<dbReference type="EMBL" id="FNTS01000002">
    <property type="protein sequence ID" value="SEE49797.1"/>
    <property type="molecule type" value="Genomic_DNA"/>
</dbReference>
<name>A0A1S2UKL6_9PSED</name>
<dbReference type="PANTHER" id="PTHR45138:SF9">
    <property type="entry name" value="DIGUANYLATE CYCLASE DGCM-RELATED"/>
    <property type="match status" value="1"/>
</dbReference>
<gene>
    <name evidence="7" type="ORF">BFL40_26895</name>
    <name evidence="8" type="ORF">SAMN04515675_5884</name>
</gene>
<feature type="transmembrane region" description="Helical" evidence="5">
    <location>
        <begin position="158"/>
        <end position="177"/>
    </location>
</feature>
<evidence type="ECO:0000259" key="6">
    <source>
        <dbReference type="PROSITE" id="PS50887"/>
    </source>
</evidence>
<dbReference type="AlphaFoldDB" id="A0A1S2UKL6"/>
<feature type="transmembrane region" description="Helical" evidence="5">
    <location>
        <begin position="183"/>
        <end position="201"/>
    </location>
</feature>
<comment type="caution">
    <text evidence="7">The sequence shown here is derived from an EMBL/GenBank/DDBJ whole genome shotgun (WGS) entry which is preliminary data.</text>
</comment>
<protein>
    <recommendedName>
        <fullName evidence="3">diguanylate cyclase</fullName>
        <ecNumber evidence="3">2.7.7.65</ecNumber>
    </recommendedName>
</protein>
<reference evidence="8 10" key="2">
    <citation type="submission" date="2016-10" db="EMBL/GenBank/DDBJ databases">
        <authorList>
            <person name="Varghese N."/>
            <person name="Submissions S."/>
        </authorList>
    </citation>
    <scope>NUCLEOTIDE SEQUENCE [LARGE SCALE GENOMIC DNA]</scope>
    <source>
        <strain evidence="8 10">BS2773</strain>
    </source>
</reference>
<comment type="catalytic activity">
    <reaction evidence="4">
        <text>2 GTP = 3',3'-c-di-GMP + 2 diphosphate</text>
        <dbReference type="Rhea" id="RHEA:24898"/>
        <dbReference type="ChEBI" id="CHEBI:33019"/>
        <dbReference type="ChEBI" id="CHEBI:37565"/>
        <dbReference type="ChEBI" id="CHEBI:58805"/>
        <dbReference type="EC" id="2.7.7.65"/>
    </reaction>
</comment>
<evidence type="ECO:0000256" key="3">
    <source>
        <dbReference type="ARBA" id="ARBA00012528"/>
    </source>
</evidence>
<dbReference type="InterPro" id="IPR043128">
    <property type="entry name" value="Rev_trsase/Diguanyl_cyclase"/>
</dbReference>
<dbReference type="OrthoDB" id="9812260at2"/>
<feature type="domain" description="GGDEF" evidence="6">
    <location>
        <begin position="259"/>
        <end position="388"/>
    </location>
</feature>
<dbReference type="SMART" id="SM00267">
    <property type="entry name" value="GGDEF"/>
    <property type="match status" value="1"/>
</dbReference>
<reference evidence="7 9" key="1">
    <citation type="submission" date="2016-08" db="EMBL/GenBank/DDBJ databases">
        <title>Draft genome sequence of Pseudomonas costantinii LMG 22119, type strain isolated from cultivated mushroom (Agaricus bisporus) sporophores.</title>
        <authorList>
            <person name="Tambong J.T."/>
        </authorList>
    </citation>
    <scope>NUCLEOTIDE SEQUENCE [LARGE SCALE GENOMIC DNA]</scope>
    <source>
        <strain evidence="7 9">LMG 22119</strain>
    </source>
</reference>
<dbReference type="GO" id="GO:0043709">
    <property type="term" value="P:cell adhesion involved in single-species biofilm formation"/>
    <property type="evidence" value="ECO:0007669"/>
    <property type="project" value="TreeGrafter"/>
</dbReference>
<dbReference type="InterPro" id="IPR050469">
    <property type="entry name" value="Diguanylate_Cyclase"/>
</dbReference>
<dbReference type="EC" id="2.7.7.65" evidence="3"/>
<keyword evidence="10" id="KW-1185">Reference proteome</keyword>
<dbReference type="InterPro" id="IPR029787">
    <property type="entry name" value="Nucleotide_cyclase"/>
</dbReference>
<proteinExistence type="predicted"/>
<dbReference type="EMBL" id="MDDR01000050">
    <property type="protein sequence ID" value="OIN46586.1"/>
    <property type="molecule type" value="Genomic_DNA"/>
</dbReference>
<dbReference type="GO" id="GO:0052621">
    <property type="term" value="F:diguanylate cyclase activity"/>
    <property type="evidence" value="ECO:0007669"/>
    <property type="project" value="UniProtKB-EC"/>
</dbReference>
<sequence>MAPLSWQSKQADFMNGLGHGQDQDSYIEEQVRTDRLHQLFRQSFAAIFGSYLGAAMLCWLCWDRFDHTIMLVWLIVLGMSSLLRLKMFMDWFRCPGSERTPERWERRYWVTLMLSAGIWGIGALAVMPTDDRVSQVLVMLFTVGMSVSAVSCYSAYRYMTLGSMGLVLLPCTLWLLFQPSPMQVGVAVAVLVFSTFVISATRKLSDALETAFRLTRQMERAHTISAHAAQTDELTGLMNRRAFFEHAQQLYTQCRHDRQPLCALMMDMDHFKRINDTYGHQAGDQVLRQIGGVISASFRQADVFGRLGGEEFAVLLPNTSLETGRDIAEQLIKAISGLVSEPVQGLTASLGVAATRSVDQDLHSLMNTADKALYRAKAMGRNQVVVAE</sequence>
<evidence type="ECO:0000313" key="10">
    <source>
        <dbReference type="Proteomes" id="UP000182179"/>
    </source>
</evidence>
<evidence type="ECO:0000256" key="2">
    <source>
        <dbReference type="ARBA" id="ARBA00004533"/>
    </source>
</evidence>
<feature type="transmembrane region" description="Helical" evidence="5">
    <location>
        <begin position="108"/>
        <end position="127"/>
    </location>
</feature>
<keyword evidence="5" id="KW-1133">Transmembrane helix</keyword>
<dbReference type="Gene3D" id="3.30.70.270">
    <property type="match status" value="1"/>
</dbReference>
<dbReference type="PROSITE" id="PS50887">
    <property type="entry name" value="GGDEF"/>
    <property type="match status" value="1"/>
</dbReference>
<dbReference type="Proteomes" id="UP000181661">
    <property type="component" value="Unassembled WGS sequence"/>
</dbReference>
<evidence type="ECO:0000313" key="8">
    <source>
        <dbReference type="EMBL" id="SEE49797.1"/>
    </source>
</evidence>